<dbReference type="RefSeq" id="WP_013208845.1">
    <property type="nucleotide sequence ID" value="NC_014309.1"/>
</dbReference>
<gene>
    <name evidence="2" type="ORF">RCFBP_mp30294</name>
</gene>
<name>D8P643_RALSL</name>
<reference evidence="2" key="2">
    <citation type="submission" date="2010-02" db="EMBL/GenBank/DDBJ databases">
        <authorList>
            <person name="Genoscope - CEA"/>
        </authorList>
    </citation>
    <scope>NUCLEOTIDE SEQUENCE</scope>
    <source>
        <strain evidence="2">CFBP2957</strain>
        <plasmid evidence="2">RCFBPv3_mp</plasmid>
    </source>
</reference>
<evidence type="ECO:0000256" key="1">
    <source>
        <dbReference type="SAM" id="MobiDB-lite"/>
    </source>
</evidence>
<geneLocation type="plasmid" evidence="2">
    <name>RCFBPv3_mp</name>
</geneLocation>
<sequence length="107" mass="11940">MPYSTPRINLIYQAPNNEPAVCRYRRVVTGGATLESRVIVQIESQTGDERTIKFRLGGDNLIRDEKGNRRVSFENYAIAPVDELEMPMNEGRASPSATEGRNASVAR</sequence>
<reference evidence="2" key="1">
    <citation type="journal article" date="2010" name="BMC Genomics">
        <title>Genomes of three tomato pathogens within the Ralstonia solanacearum species complex reveal significant evolutionary divergence.</title>
        <authorList>
            <person name="Remenant B."/>
            <person name="Coupat-Goutaland B."/>
            <person name="Guidot A."/>
            <person name="Cellier G."/>
            <person name="Wicker E."/>
            <person name="Allen C."/>
            <person name="Fegan M."/>
            <person name="Pruvost O."/>
            <person name="Elbaz M."/>
            <person name="Calteau A."/>
            <person name="Salvignol G."/>
            <person name="Mornico D."/>
            <person name="Mangenot S."/>
            <person name="Barbe V."/>
            <person name="Medigue C."/>
            <person name="Prior P."/>
        </authorList>
    </citation>
    <scope>NUCLEOTIDE SEQUENCE [LARGE SCALE GENOMIC DNA]</scope>
    <source>
        <strain evidence="2">CFBP2957</strain>
        <plasmid evidence="2">RCFBPv3_mp</plasmid>
    </source>
</reference>
<feature type="region of interest" description="Disordered" evidence="1">
    <location>
        <begin position="87"/>
        <end position="107"/>
    </location>
</feature>
<protein>
    <submittedName>
        <fullName evidence="2">Uncharacterized protein</fullName>
    </submittedName>
</protein>
<keyword evidence="2" id="KW-0614">Plasmid</keyword>
<organism evidence="2">
    <name type="scientific">Ralstonia solanacearum CFBP2957</name>
    <dbReference type="NCBI Taxonomy" id="859656"/>
    <lineage>
        <taxon>Bacteria</taxon>
        <taxon>Pseudomonadati</taxon>
        <taxon>Pseudomonadota</taxon>
        <taxon>Betaproteobacteria</taxon>
        <taxon>Burkholderiales</taxon>
        <taxon>Burkholderiaceae</taxon>
        <taxon>Ralstonia</taxon>
        <taxon>Ralstonia solanacearum species complex</taxon>
    </lineage>
</organism>
<evidence type="ECO:0000313" key="2">
    <source>
        <dbReference type="EMBL" id="CBJ54379.1"/>
    </source>
</evidence>
<dbReference type="EMBL" id="FP885907">
    <property type="protein sequence ID" value="CBJ54379.1"/>
    <property type="molecule type" value="Genomic_DNA"/>
</dbReference>
<dbReference type="AlphaFoldDB" id="D8P643"/>
<accession>D8P643</accession>
<proteinExistence type="predicted"/>